<name>Q0GXT4_9CAUD</name>
<proteinExistence type="predicted"/>
<dbReference type="Proteomes" id="UP000001250">
    <property type="component" value="Segment"/>
</dbReference>
<evidence type="ECO:0000313" key="1">
    <source>
        <dbReference type="EMBL" id="ABF22592.1"/>
    </source>
</evidence>
<evidence type="ECO:0000313" key="2">
    <source>
        <dbReference type="Proteomes" id="UP000001250"/>
    </source>
</evidence>
<dbReference type="GeneID" id="5130567"/>
<dbReference type="RefSeq" id="YP_762607.1">
    <property type="nucleotide sequence ID" value="NC_008364.1"/>
</dbReference>
<sequence length="77" mass="9521">MNYKMYLYLERKLQGEARKWTRDRFKQLDVYTDAAYNLVSKPLNKFDSTFYRHLKNLSPEIANYYFRKVNDDKNRNL</sequence>
<dbReference type="EMBL" id="DQ490056">
    <property type="protein sequence ID" value="ABF22592.1"/>
    <property type="molecule type" value="Genomic_DNA"/>
</dbReference>
<accession>Q0GXT4</accession>
<protein>
    <submittedName>
        <fullName evidence="1">Uncharacterized protein</fullName>
    </submittedName>
</protein>
<dbReference type="KEGG" id="vg:5130567"/>
<keyword evidence="2" id="KW-1185">Reference proteome</keyword>
<reference evidence="1 2" key="1">
    <citation type="journal article" date="2006" name="J. Bacteriol.">
        <title>Genome sequence and global gene expression of Q54, a new phage species linking the 936 and c2 phage species of Lactococcus lactis.</title>
        <authorList>
            <person name="Fortier L.C."/>
            <person name="Bransi A."/>
            <person name="Moineau S."/>
        </authorList>
    </citation>
    <scope>NUCLEOTIDE SEQUENCE</scope>
</reference>
<organism evidence="1 2">
    <name type="scientific">Lactococcus phage Q54</name>
    <dbReference type="NCBI Taxonomy" id="382685"/>
    <lineage>
        <taxon>Viruses</taxon>
        <taxon>Duplodnaviria</taxon>
        <taxon>Heunggongvirae</taxon>
        <taxon>Uroviricota</taxon>
        <taxon>Caudoviricetes</taxon>
        <taxon>Questintvirus</taxon>
        <taxon>Questintvirus Q54</taxon>
    </lineage>
</organism>